<comment type="caution">
    <text evidence="4">The sequence shown here is derived from an EMBL/GenBank/DDBJ whole genome shotgun (WGS) entry which is preliminary data.</text>
</comment>
<dbReference type="EMBL" id="JAHWXP010000003">
    <property type="protein sequence ID" value="MBY8338034.1"/>
    <property type="molecule type" value="Genomic_DNA"/>
</dbReference>
<evidence type="ECO:0000313" key="5">
    <source>
        <dbReference type="Proteomes" id="UP000759298"/>
    </source>
</evidence>
<proteinExistence type="predicted"/>
<dbReference type="Gene3D" id="3.40.630.30">
    <property type="match status" value="1"/>
</dbReference>
<dbReference type="InterPro" id="IPR050832">
    <property type="entry name" value="Bact_Acetyltransf"/>
</dbReference>
<reference evidence="4 5" key="1">
    <citation type="submission" date="2021-07" db="EMBL/GenBank/DDBJ databases">
        <title>Alteriqipengyuania abyssalis NZ-12B nov, sp.nov isolated from deep sea sponge in pacific ocean.</title>
        <authorList>
            <person name="Tareen S."/>
            <person name="Wink J."/>
        </authorList>
    </citation>
    <scope>NUCLEOTIDE SEQUENCE [LARGE SCALE GENOMIC DNA]</scope>
    <source>
        <strain evidence="4 5">NZ-12B</strain>
    </source>
</reference>
<dbReference type="RefSeq" id="WP_222825502.1">
    <property type="nucleotide sequence ID" value="NZ_JAHWXP010000003.1"/>
</dbReference>
<evidence type="ECO:0000256" key="1">
    <source>
        <dbReference type="ARBA" id="ARBA00022679"/>
    </source>
</evidence>
<dbReference type="PANTHER" id="PTHR43877">
    <property type="entry name" value="AMINOALKYLPHOSPHONATE N-ACETYLTRANSFERASE-RELATED-RELATED"/>
    <property type="match status" value="1"/>
</dbReference>
<dbReference type="PANTHER" id="PTHR43877:SF1">
    <property type="entry name" value="ACETYLTRANSFERASE"/>
    <property type="match status" value="1"/>
</dbReference>
<accession>A0ABS7PG34</accession>
<evidence type="ECO:0000313" key="4">
    <source>
        <dbReference type="EMBL" id="MBY8338034.1"/>
    </source>
</evidence>
<organism evidence="4 5">
    <name type="scientific">Alteriqipengyuania abyssalis</name>
    <dbReference type="NCBI Taxonomy" id="2860200"/>
    <lineage>
        <taxon>Bacteria</taxon>
        <taxon>Pseudomonadati</taxon>
        <taxon>Pseudomonadota</taxon>
        <taxon>Alphaproteobacteria</taxon>
        <taxon>Sphingomonadales</taxon>
        <taxon>Erythrobacteraceae</taxon>
        <taxon>Alteriqipengyuania</taxon>
    </lineage>
</organism>
<keyword evidence="2" id="KW-0012">Acyltransferase</keyword>
<gene>
    <name evidence="4" type="ORF">KYN89_13370</name>
</gene>
<feature type="domain" description="N-acetyltransferase" evidence="3">
    <location>
        <begin position="9"/>
        <end position="173"/>
    </location>
</feature>
<name>A0ABS7PG34_9SPHN</name>
<evidence type="ECO:0000259" key="3">
    <source>
        <dbReference type="PROSITE" id="PS51186"/>
    </source>
</evidence>
<dbReference type="InterPro" id="IPR000182">
    <property type="entry name" value="GNAT_dom"/>
</dbReference>
<dbReference type="InterPro" id="IPR016181">
    <property type="entry name" value="Acyl_CoA_acyltransferase"/>
</dbReference>
<keyword evidence="5" id="KW-1185">Reference proteome</keyword>
<dbReference type="Proteomes" id="UP000759298">
    <property type="component" value="Unassembled WGS sequence"/>
</dbReference>
<evidence type="ECO:0000256" key="2">
    <source>
        <dbReference type="ARBA" id="ARBA00023315"/>
    </source>
</evidence>
<dbReference type="PROSITE" id="PS51186">
    <property type="entry name" value="GNAT"/>
    <property type="match status" value="1"/>
</dbReference>
<dbReference type="Pfam" id="PF00583">
    <property type="entry name" value="Acetyltransf_1"/>
    <property type="match status" value="1"/>
</dbReference>
<dbReference type="SUPFAM" id="SSF55729">
    <property type="entry name" value="Acyl-CoA N-acyltransferases (Nat)"/>
    <property type="match status" value="1"/>
</dbReference>
<sequence>MSDAAVERVVVREADGEDAGRLALVSDATFLETFAGMISGDALVTHCQRRHAPAYLSGLLEGGARAWLAELDGAPIGYALLTAPELDAAREGDVELKKIYLLSRFHGSGIAARLFDAALAGAAGHARLLLGVKDDNHRAIGFYTKQGFRQIGTRRFDVGGTLYDDVVLARDLDRT</sequence>
<protein>
    <submittedName>
        <fullName evidence="4">GNAT family N-acetyltransferase</fullName>
    </submittedName>
</protein>
<keyword evidence="1" id="KW-0808">Transferase</keyword>
<dbReference type="CDD" id="cd04301">
    <property type="entry name" value="NAT_SF"/>
    <property type="match status" value="1"/>
</dbReference>